<keyword evidence="3" id="KW-1185">Reference proteome</keyword>
<dbReference type="Proteomes" id="UP001054945">
    <property type="component" value="Unassembled WGS sequence"/>
</dbReference>
<evidence type="ECO:0000256" key="1">
    <source>
        <dbReference type="SAM" id="MobiDB-lite"/>
    </source>
</evidence>
<name>A0AAV4V9V5_CAEEX</name>
<comment type="caution">
    <text evidence="2">The sequence shown here is derived from an EMBL/GenBank/DDBJ whole genome shotgun (WGS) entry which is preliminary data.</text>
</comment>
<evidence type="ECO:0000313" key="3">
    <source>
        <dbReference type="Proteomes" id="UP001054945"/>
    </source>
</evidence>
<protein>
    <submittedName>
        <fullName evidence="2">Uncharacterized protein</fullName>
    </submittedName>
</protein>
<sequence length="81" mass="8917">MPPIMVKYSDSLKGLIAEISKKFHDEVHQQVPSSPTRPQRAKSTPRGAANPKAALAIVNYATLLTSVSYFSQKGTEPNSFW</sequence>
<gene>
    <name evidence="2" type="ORF">CEXT_553211</name>
</gene>
<organism evidence="2 3">
    <name type="scientific">Caerostris extrusa</name>
    <name type="common">Bark spider</name>
    <name type="synonym">Caerostris bankana</name>
    <dbReference type="NCBI Taxonomy" id="172846"/>
    <lineage>
        <taxon>Eukaryota</taxon>
        <taxon>Metazoa</taxon>
        <taxon>Ecdysozoa</taxon>
        <taxon>Arthropoda</taxon>
        <taxon>Chelicerata</taxon>
        <taxon>Arachnida</taxon>
        <taxon>Araneae</taxon>
        <taxon>Araneomorphae</taxon>
        <taxon>Entelegynae</taxon>
        <taxon>Araneoidea</taxon>
        <taxon>Araneidae</taxon>
        <taxon>Caerostris</taxon>
    </lineage>
</organism>
<dbReference type="EMBL" id="BPLR01014121">
    <property type="protein sequence ID" value="GIY66468.1"/>
    <property type="molecule type" value="Genomic_DNA"/>
</dbReference>
<evidence type="ECO:0000313" key="2">
    <source>
        <dbReference type="EMBL" id="GIY66468.1"/>
    </source>
</evidence>
<reference evidence="2 3" key="1">
    <citation type="submission" date="2021-06" db="EMBL/GenBank/DDBJ databases">
        <title>Caerostris extrusa draft genome.</title>
        <authorList>
            <person name="Kono N."/>
            <person name="Arakawa K."/>
        </authorList>
    </citation>
    <scope>NUCLEOTIDE SEQUENCE [LARGE SCALE GENOMIC DNA]</scope>
</reference>
<feature type="region of interest" description="Disordered" evidence="1">
    <location>
        <begin position="26"/>
        <end position="49"/>
    </location>
</feature>
<proteinExistence type="predicted"/>
<accession>A0AAV4V9V5</accession>
<dbReference type="AlphaFoldDB" id="A0AAV4V9V5"/>